<accession>A0AA36MN86</accession>
<proteinExistence type="predicted"/>
<organism evidence="2 3">
    <name type="scientific">Effrenium voratum</name>
    <dbReference type="NCBI Taxonomy" id="2562239"/>
    <lineage>
        <taxon>Eukaryota</taxon>
        <taxon>Sar</taxon>
        <taxon>Alveolata</taxon>
        <taxon>Dinophyceae</taxon>
        <taxon>Suessiales</taxon>
        <taxon>Symbiodiniaceae</taxon>
        <taxon>Effrenium</taxon>
    </lineage>
</organism>
<dbReference type="Proteomes" id="UP001178507">
    <property type="component" value="Unassembled WGS sequence"/>
</dbReference>
<evidence type="ECO:0000313" key="3">
    <source>
        <dbReference type="Proteomes" id="UP001178507"/>
    </source>
</evidence>
<comment type="caution">
    <text evidence="2">The sequence shown here is derived from an EMBL/GenBank/DDBJ whole genome shotgun (WGS) entry which is preliminary data.</text>
</comment>
<sequence length="200" mass="22016">MPLEMMSAPRLEAPWDRLEFQEQSNVEAYCAELDRMLSMCHDGHAFVEHVAALDQRFQEAWFSTKFGDRHADPMQAFRQVPTGGVVHGPRTNASALGAQGSEILQRHASLLENRYPRPSVTPRFEAAAGAGAFSRPTAAGPSRYTCRAASPRMRQEPSPPSPRCGYCGSQVPAAASFCSHCGCQQEAERPWPRPPPPPRV</sequence>
<dbReference type="EMBL" id="CAUJNA010000585">
    <property type="protein sequence ID" value="CAJ1378989.1"/>
    <property type="molecule type" value="Genomic_DNA"/>
</dbReference>
<dbReference type="AlphaFoldDB" id="A0AA36MN86"/>
<protein>
    <submittedName>
        <fullName evidence="2">Uncharacterized protein</fullName>
    </submittedName>
</protein>
<evidence type="ECO:0000313" key="2">
    <source>
        <dbReference type="EMBL" id="CAJ1378989.1"/>
    </source>
</evidence>
<evidence type="ECO:0000256" key="1">
    <source>
        <dbReference type="SAM" id="MobiDB-lite"/>
    </source>
</evidence>
<gene>
    <name evidence="2" type="ORF">EVOR1521_LOCUS7362</name>
</gene>
<keyword evidence="3" id="KW-1185">Reference proteome</keyword>
<feature type="region of interest" description="Disordered" evidence="1">
    <location>
        <begin position="137"/>
        <end position="160"/>
    </location>
</feature>
<name>A0AA36MN86_9DINO</name>
<reference evidence="2" key="1">
    <citation type="submission" date="2023-08" db="EMBL/GenBank/DDBJ databases">
        <authorList>
            <person name="Chen Y."/>
            <person name="Shah S."/>
            <person name="Dougan E. K."/>
            <person name="Thang M."/>
            <person name="Chan C."/>
        </authorList>
    </citation>
    <scope>NUCLEOTIDE SEQUENCE</scope>
</reference>